<dbReference type="EMBL" id="BGPR01093246">
    <property type="protein sequence ID" value="GBM30254.1"/>
    <property type="molecule type" value="Genomic_DNA"/>
</dbReference>
<gene>
    <name evidence="1" type="ORF">AVEN_5584_1</name>
</gene>
<evidence type="ECO:0000313" key="2">
    <source>
        <dbReference type="Proteomes" id="UP000499080"/>
    </source>
</evidence>
<reference evidence="1 2" key="1">
    <citation type="journal article" date="2019" name="Sci. Rep.">
        <title>Orb-weaving spider Araneus ventricosus genome elucidates the spidroin gene catalogue.</title>
        <authorList>
            <person name="Kono N."/>
            <person name="Nakamura H."/>
            <person name="Ohtoshi R."/>
            <person name="Moran D.A.P."/>
            <person name="Shinohara A."/>
            <person name="Yoshida Y."/>
            <person name="Fujiwara M."/>
            <person name="Mori M."/>
            <person name="Tomita M."/>
            <person name="Arakawa K."/>
        </authorList>
    </citation>
    <scope>NUCLEOTIDE SEQUENCE [LARGE SCALE GENOMIC DNA]</scope>
</reference>
<proteinExistence type="predicted"/>
<comment type="caution">
    <text evidence="1">The sequence shown here is derived from an EMBL/GenBank/DDBJ whole genome shotgun (WGS) entry which is preliminary data.</text>
</comment>
<dbReference type="Proteomes" id="UP000499080">
    <property type="component" value="Unassembled WGS sequence"/>
</dbReference>
<evidence type="ECO:0000313" key="1">
    <source>
        <dbReference type="EMBL" id="GBM30254.1"/>
    </source>
</evidence>
<accession>A0A4Y2EQT8</accession>
<organism evidence="1 2">
    <name type="scientific">Araneus ventricosus</name>
    <name type="common">Orbweaver spider</name>
    <name type="synonym">Epeira ventricosa</name>
    <dbReference type="NCBI Taxonomy" id="182803"/>
    <lineage>
        <taxon>Eukaryota</taxon>
        <taxon>Metazoa</taxon>
        <taxon>Ecdysozoa</taxon>
        <taxon>Arthropoda</taxon>
        <taxon>Chelicerata</taxon>
        <taxon>Arachnida</taxon>
        <taxon>Araneae</taxon>
        <taxon>Araneomorphae</taxon>
        <taxon>Entelegynae</taxon>
        <taxon>Araneoidea</taxon>
        <taxon>Araneidae</taxon>
        <taxon>Araneus</taxon>
    </lineage>
</organism>
<dbReference type="PANTHER" id="PTHR10492">
    <property type="match status" value="1"/>
</dbReference>
<sequence length="169" mass="19324">MDVWTGFSKFQETFHKSYQSHQSETCPTYPGQSSVPYRLTNIGLDQRKQSDSSVFPNHIFVKTVIQLPLQCYPSIQDPIHQLYSDIDFSSVTPQELKGRTILTVNNERSMEINNKVLEFMPGNETVYKAVDMIMSEDPQDQLTFPEEFLNSLTPTGLPPYELKLKIGAL</sequence>
<keyword evidence="2" id="KW-1185">Reference proteome</keyword>
<dbReference type="AlphaFoldDB" id="A0A4Y2EQT8"/>
<protein>
    <submittedName>
        <fullName evidence="1">Uncharacterized protein</fullName>
    </submittedName>
</protein>
<name>A0A4Y2EQT8_ARAVE</name>
<dbReference type="PANTHER" id="PTHR10492:SF57">
    <property type="entry name" value="ATP-DEPENDENT DNA HELICASE"/>
    <property type="match status" value="1"/>
</dbReference>